<dbReference type="AlphaFoldDB" id="A0A2U2BXT0"/>
<evidence type="ECO:0000313" key="2">
    <source>
        <dbReference type="EMBL" id="PWE18810.1"/>
    </source>
</evidence>
<name>A0A2U2BXT0_9PROT</name>
<sequence length="41" mass="4359">MKRFFALIAGVFMLLGAAGCNTLQGAGQDLEEAGEELDEEI</sequence>
<dbReference type="RefSeq" id="WP_109252084.1">
    <property type="nucleotide sequence ID" value="NZ_QEXV01000001.1"/>
</dbReference>
<protein>
    <submittedName>
        <fullName evidence="2">EcnA/B family entericidin</fullName>
    </submittedName>
</protein>
<keyword evidence="3" id="KW-1185">Reference proteome</keyword>
<dbReference type="PROSITE" id="PS51257">
    <property type="entry name" value="PROKAR_LIPOPROTEIN"/>
    <property type="match status" value="1"/>
</dbReference>
<evidence type="ECO:0000313" key="3">
    <source>
        <dbReference type="Proteomes" id="UP000245168"/>
    </source>
</evidence>
<organism evidence="2 3">
    <name type="scientific">Marinicauda salina</name>
    <dbReference type="NCBI Taxonomy" id="2135793"/>
    <lineage>
        <taxon>Bacteria</taxon>
        <taxon>Pseudomonadati</taxon>
        <taxon>Pseudomonadota</taxon>
        <taxon>Alphaproteobacteria</taxon>
        <taxon>Maricaulales</taxon>
        <taxon>Maricaulaceae</taxon>
        <taxon>Marinicauda</taxon>
    </lineage>
</organism>
<dbReference type="Proteomes" id="UP000245168">
    <property type="component" value="Unassembled WGS sequence"/>
</dbReference>
<proteinExistence type="predicted"/>
<keyword evidence="1" id="KW-0732">Signal</keyword>
<gene>
    <name evidence="2" type="ORF">DDZ18_04250</name>
</gene>
<feature type="chain" id="PRO_5015607263" evidence="1">
    <location>
        <begin position="18"/>
        <end position="41"/>
    </location>
</feature>
<evidence type="ECO:0000256" key="1">
    <source>
        <dbReference type="SAM" id="SignalP"/>
    </source>
</evidence>
<feature type="signal peptide" evidence="1">
    <location>
        <begin position="1"/>
        <end position="17"/>
    </location>
</feature>
<reference evidence="3" key="1">
    <citation type="submission" date="2018-05" db="EMBL/GenBank/DDBJ databases">
        <authorList>
            <person name="Liu B.-T."/>
        </authorList>
    </citation>
    <scope>NUCLEOTIDE SEQUENCE [LARGE SCALE GENOMIC DNA]</scope>
    <source>
        <strain evidence="3">WD6-1</strain>
    </source>
</reference>
<comment type="caution">
    <text evidence="2">The sequence shown here is derived from an EMBL/GenBank/DDBJ whole genome shotgun (WGS) entry which is preliminary data.</text>
</comment>
<dbReference type="EMBL" id="QEXV01000001">
    <property type="protein sequence ID" value="PWE18810.1"/>
    <property type="molecule type" value="Genomic_DNA"/>
</dbReference>
<accession>A0A2U2BXT0</accession>